<dbReference type="Proteomes" id="UP001597541">
    <property type="component" value="Unassembled WGS sequence"/>
</dbReference>
<evidence type="ECO:0000256" key="3">
    <source>
        <dbReference type="SAM" id="MobiDB-lite"/>
    </source>
</evidence>
<comment type="caution">
    <text evidence="5">The sequence shown here is derived from an EMBL/GenBank/DDBJ whole genome shotgun (WGS) entry which is preliminary data.</text>
</comment>
<feature type="compositionally biased region" description="Basic and acidic residues" evidence="3">
    <location>
        <begin position="128"/>
        <end position="144"/>
    </location>
</feature>
<name>A0ABW5PKN4_9BACL</name>
<dbReference type="Pfam" id="PF01522">
    <property type="entry name" value="Polysacc_deac_1"/>
    <property type="match status" value="1"/>
</dbReference>
<dbReference type="RefSeq" id="WP_377607370.1">
    <property type="nucleotide sequence ID" value="NZ_JBHUME010000019.1"/>
</dbReference>
<evidence type="ECO:0000256" key="1">
    <source>
        <dbReference type="ARBA" id="ARBA00022723"/>
    </source>
</evidence>
<evidence type="ECO:0000259" key="4">
    <source>
        <dbReference type="PROSITE" id="PS51677"/>
    </source>
</evidence>
<feature type="compositionally biased region" description="Basic and acidic residues" evidence="3">
    <location>
        <begin position="152"/>
        <end position="162"/>
    </location>
</feature>
<protein>
    <submittedName>
        <fullName evidence="5">Polysaccharide deacetylase family protein</fullName>
    </submittedName>
</protein>
<dbReference type="InterPro" id="IPR002509">
    <property type="entry name" value="NODB_dom"/>
</dbReference>
<dbReference type="EMBL" id="JBHUME010000019">
    <property type="protein sequence ID" value="MFD2615466.1"/>
    <property type="molecule type" value="Genomic_DNA"/>
</dbReference>
<organism evidence="5 6">
    <name type="scientific">Paenibacillus gansuensis</name>
    <dbReference type="NCBI Taxonomy" id="306542"/>
    <lineage>
        <taxon>Bacteria</taxon>
        <taxon>Bacillati</taxon>
        <taxon>Bacillota</taxon>
        <taxon>Bacilli</taxon>
        <taxon>Bacillales</taxon>
        <taxon>Paenibacillaceae</taxon>
        <taxon>Paenibacillus</taxon>
    </lineage>
</organism>
<sequence length="384" mass="40313">MKRKRRIGMLVLAVLSILAVASFAEKSLVFSGNAPEEVLTGGLGAKPVGSGGGTETAVLPEGTSEDPADHGGNADKPDVPEKPGASGQPAEDGSDTDGGAEPGKTGEEAAVTPGTPAPEQEAQPDPAPKPDQDPVSKPDQDHPPKPAPDQAPKPKPEQEPKPATKPPAKPAPKPQPKPQTPEKPAGTKQKLVALTFDDGPDAKYTGQVLDILGEYHVKATFFVVGQQAEKYPAMLKRILKEGHTIGNHTYSHANLPKKTAQQVKQQIVAADDAIEKVTGDVPSLFRAPYGAVNDTVLDTAASLDKQVVGWSVDTRDWAGTSVDGMVKNLTKEIKPGGIVLMHSFGGHNGDLSNTLEALPLIINYLQDHGFTLVTADELLASKKK</sequence>
<dbReference type="PANTHER" id="PTHR10587:SF133">
    <property type="entry name" value="CHITIN DEACETYLASE 1-RELATED"/>
    <property type="match status" value="1"/>
</dbReference>
<evidence type="ECO:0000313" key="5">
    <source>
        <dbReference type="EMBL" id="MFD2615466.1"/>
    </source>
</evidence>
<feature type="region of interest" description="Disordered" evidence="3">
    <location>
        <begin position="39"/>
        <end position="187"/>
    </location>
</feature>
<evidence type="ECO:0000313" key="6">
    <source>
        <dbReference type="Proteomes" id="UP001597541"/>
    </source>
</evidence>
<keyword evidence="6" id="KW-1185">Reference proteome</keyword>
<gene>
    <name evidence="5" type="ORF">ACFSUF_23965</name>
</gene>
<accession>A0ABW5PKN4</accession>
<dbReference type="CDD" id="cd10917">
    <property type="entry name" value="CE4_NodB_like_6s_7s"/>
    <property type="match status" value="1"/>
</dbReference>
<dbReference type="SUPFAM" id="SSF88713">
    <property type="entry name" value="Glycoside hydrolase/deacetylase"/>
    <property type="match status" value="1"/>
</dbReference>
<dbReference type="PROSITE" id="PS51677">
    <property type="entry name" value="NODB"/>
    <property type="match status" value="1"/>
</dbReference>
<dbReference type="PANTHER" id="PTHR10587">
    <property type="entry name" value="GLYCOSYL TRANSFERASE-RELATED"/>
    <property type="match status" value="1"/>
</dbReference>
<evidence type="ECO:0000256" key="2">
    <source>
        <dbReference type="ARBA" id="ARBA00022801"/>
    </source>
</evidence>
<dbReference type="InterPro" id="IPR011330">
    <property type="entry name" value="Glyco_hydro/deAcase_b/a-brl"/>
</dbReference>
<feature type="domain" description="NodB homology" evidence="4">
    <location>
        <begin position="190"/>
        <end position="373"/>
    </location>
</feature>
<feature type="compositionally biased region" description="Basic and acidic residues" evidence="3">
    <location>
        <begin position="67"/>
        <end position="81"/>
    </location>
</feature>
<reference evidence="6" key="1">
    <citation type="journal article" date="2019" name="Int. J. Syst. Evol. Microbiol.">
        <title>The Global Catalogue of Microorganisms (GCM) 10K type strain sequencing project: providing services to taxonomists for standard genome sequencing and annotation.</title>
        <authorList>
            <consortium name="The Broad Institute Genomics Platform"/>
            <consortium name="The Broad Institute Genome Sequencing Center for Infectious Disease"/>
            <person name="Wu L."/>
            <person name="Ma J."/>
        </authorList>
    </citation>
    <scope>NUCLEOTIDE SEQUENCE [LARGE SCALE GENOMIC DNA]</scope>
    <source>
        <strain evidence="6">KCTC 3950</strain>
    </source>
</reference>
<feature type="compositionally biased region" description="Gly residues" evidence="3">
    <location>
        <begin position="41"/>
        <end position="54"/>
    </location>
</feature>
<feature type="compositionally biased region" description="Pro residues" evidence="3">
    <location>
        <begin position="163"/>
        <end position="181"/>
    </location>
</feature>
<proteinExistence type="predicted"/>
<dbReference type="Gene3D" id="3.20.20.370">
    <property type="entry name" value="Glycoside hydrolase/deacetylase"/>
    <property type="match status" value="1"/>
</dbReference>
<keyword evidence="2" id="KW-0378">Hydrolase</keyword>
<dbReference type="InterPro" id="IPR050248">
    <property type="entry name" value="Polysacc_deacetylase_ArnD"/>
</dbReference>
<keyword evidence="1" id="KW-0479">Metal-binding</keyword>